<dbReference type="RefSeq" id="XP_003728480.3">
    <property type="nucleotide sequence ID" value="XM_003728432.3"/>
</dbReference>
<dbReference type="InParanoid" id="A0A7M7GIJ2"/>
<dbReference type="PANTHER" id="PTHR47331:SF1">
    <property type="entry name" value="GAG-LIKE PROTEIN"/>
    <property type="match status" value="1"/>
</dbReference>
<keyword evidence="1" id="KW-1133">Transmembrane helix</keyword>
<keyword evidence="1" id="KW-0812">Transmembrane</keyword>
<keyword evidence="3" id="KW-1185">Reference proteome</keyword>
<keyword evidence="1" id="KW-0472">Membrane</keyword>
<accession>A0A7M7GIJ2</accession>
<proteinExistence type="predicted"/>
<dbReference type="AlphaFoldDB" id="A0A7M7GIJ2"/>
<evidence type="ECO:0000313" key="2">
    <source>
        <dbReference type="EnsemblMetazoa" id="XP_003728480"/>
    </source>
</evidence>
<reference evidence="2" key="2">
    <citation type="submission" date="2021-01" db="UniProtKB">
        <authorList>
            <consortium name="EnsemblMetazoa"/>
        </authorList>
    </citation>
    <scope>IDENTIFICATION</scope>
</reference>
<evidence type="ECO:0000313" key="3">
    <source>
        <dbReference type="Proteomes" id="UP000007110"/>
    </source>
</evidence>
<dbReference type="GeneID" id="593649"/>
<sequence>MATLTRLPQCIACVLTYLVGLGVLAVVAIILKRTAEDNQDEYSSETVKTVKENFYVDDCLVSVARECEAVKLADELRSLLAKGGFRLSKWVSNSPKVMETIPLKDRAKKIAGLDLSMDALPVERALGICWDVEQDCFMYNVIPKDKPMTRRGVLSTIATMYDPHGYAAPYVMKAKMLLQEMTAMKLEWDDPLPTHLCQKWQDWLDDMKYMEEFTVNRCLKPHDFGEVSDRQLHHFSDASEKGYGAVSYMRLTNTDGKVYSSIVIAKSHVTPLKKITVPRLELMAATLSVKLDALIRRQLDLSISESHFWTDSTIVLNYVRNEEKRYKTFVANRVAAIHEGSNSDQWSHVDSTAIRQMNCPEESAMELIQNTRWTEDQASLSNQKTTGHETQQ</sequence>
<feature type="transmembrane region" description="Helical" evidence="1">
    <location>
        <begin position="12"/>
        <end position="31"/>
    </location>
</feature>
<dbReference type="Proteomes" id="UP000007110">
    <property type="component" value="Unassembled WGS sequence"/>
</dbReference>
<dbReference type="OrthoDB" id="10057690at2759"/>
<organism evidence="2 3">
    <name type="scientific">Strongylocentrotus purpuratus</name>
    <name type="common">Purple sea urchin</name>
    <dbReference type="NCBI Taxonomy" id="7668"/>
    <lineage>
        <taxon>Eukaryota</taxon>
        <taxon>Metazoa</taxon>
        <taxon>Echinodermata</taxon>
        <taxon>Eleutherozoa</taxon>
        <taxon>Echinozoa</taxon>
        <taxon>Echinoidea</taxon>
        <taxon>Euechinoidea</taxon>
        <taxon>Echinacea</taxon>
        <taxon>Camarodonta</taxon>
        <taxon>Echinidea</taxon>
        <taxon>Strongylocentrotidae</taxon>
        <taxon>Strongylocentrotus</taxon>
    </lineage>
</organism>
<name>A0A7M7GIJ2_STRPU</name>
<dbReference type="InterPro" id="IPR008042">
    <property type="entry name" value="Retrotrans_Pao"/>
</dbReference>
<dbReference type="PANTHER" id="PTHR47331">
    <property type="entry name" value="PHD-TYPE DOMAIN-CONTAINING PROTEIN"/>
    <property type="match status" value="1"/>
</dbReference>
<dbReference type="Pfam" id="PF05380">
    <property type="entry name" value="Peptidase_A17"/>
    <property type="match status" value="1"/>
</dbReference>
<dbReference type="OMA" id="CPEESAM"/>
<dbReference type="EnsemblMetazoa" id="XM_003728432">
    <property type="protein sequence ID" value="XP_003728480"/>
    <property type="gene ID" value="LOC593649"/>
</dbReference>
<reference evidence="3" key="1">
    <citation type="submission" date="2015-02" db="EMBL/GenBank/DDBJ databases">
        <title>Genome sequencing for Strongylocentrotus purpuratus.</title>
        <authorList>
            <person name="Murali S."/>
            <person name="Liu Y."/>
            <person name="Vee V."/>
            <person name="English A."/>
            <person name="Wang M."/>
            <person name="Skinner E."/>
            <person name="Han Y."/>
            <person name="Muzny D.M."/>
            <person name="Worley K.C."/>
            <person name="Gibbs R.A."/>
        </authorList>
    </citation>
    <scope>NUCLEOTIDE SEQUENCE</scope>
</reference>
<protein>
    <submittedName>
        <fullName evidence="2">Uncharacterized protein</fullName>
    </submittedName>
</protein>
<evidence type="ECO:0000256" key="1">
    <source>
        <dbReference type="SAM" id="Phobius"/>
    </source>
</evidence>
<dbReference type="KEGG" id="spu:593649"/>